<organism evidence="1 2">
    <name type="scientific">Legionella bozemanae</name>
    <name type="common">Fluoribacter bozemanae</name>
    <dbReference type="NCBI Taxonomy" id="447"/>
    <lineage>
        <taxon>Bacteria</taxon>
        <taxon>Pseudomonadati</taxon>
        <taxon>Pseudomonadota</taxon>
        <taxon>Gammaproteobacteria</taxon>
        <taxon>Legionellales</taxon>
        <taxon>Legionellaceae</taxon>
        <taxon>Legionella</taxon>
    </lineage>
</organism>
<dbReference type="PATRIC" id="fig|447.4.peg.181"/>
<protein>
    <submittedName>
        <fullName evidence="1">Uncharacterized protein</fullName>
    </submittedName>
</protein>
<proteinExistence type="predicted"/>
<gene>
    <name evidence="1" type="ORF">Lboz_0169</name>
</gene>
<dbReference type="STRING" id="447.Lboz_0169"/>
<sequence>MSSASCTKVQSNEQDPKLNYKQKINVDVASGLIAGISNSGLFNPWDRASKSQTAICM</sequence>
<evidence type="ECO:0000313" key="2">
    <source>
        <dbReference type="Proteomes" id="UP000054695"/>
    </source>
</evidence>
<comment type="caution">
    <text evidence="1">The sequence shown here is derived from an EMBL/GenBank/DDBJ whole genome shotgun (WGS) entry which is preliminary data.</text>
</comment>
<dbReference type="EMBL" id="LNXU01000002">
    <property type="protein sequence ID" value="KTC77216.1"/>
    <property type="molecule type" value="Genomic_DNA"/>
</dbReference>
<reference evidence="1 2" key="1">
    <citation type="submission" date="2015-11" db="EMBL/GenBank/DDBJ databases">
        <title>Genomic analysis of 38 Legionella species identifies large and diverse effector repertoires.</title>
        <authorList>
            <person name="Burstein D."/>
            <person name="Amaro F."/>
            <person name="Zusman T."/>
            <person name="Lifshitz Z."/>
            <person name="Cohen O."/>
            <person name="Gilbert J.A."/>
            <person name="Pupko T."/>
            <person name="Shuman H.A."/>
            <person name="Segal G."/>
        </authorList>
    </citation>
    <scope>NUCLEOTIDE SEQUENCE [LARGE SCALE GENOMIC DNA]</scope>
    <source>
        <strain evidence="1 2">WIGA</strain>
    </source>
</reference>
<dbReference type="Proteomes" id="UP000054695">
    <property type="component" value="Unassembled WGS sequence"/>
</dbReference>
<dbReference type="AlphaFoldDB" id="A0A0W0S1H7"/>
<accession>A0A0W0S1H7</accession>
<evidence type="ECO:0000313" key="1">
    <source>
        <dbReference type="EMBL" id="KTC77216.1"/>
    </source>
</evidence>
<keyword evidence="2" id="KW-1185">Reference proteome</keyword>
<name>A0A0W0S1H7_LEGBO</name>